<dbReference type="EMBL" id="CP040396">
    <property type="protein sequence ID" value="QCT03806.1"/>
    <property type="molecule type" value="Genomic_DNA"/>
</dbReference>
<dbReference type="Proteomes" id="UP000300879">
    <property type="component" value="Chromosome"/>
</dbReference>
<evidence type="ECO:0000313" key="2">
    <source>
        <dbReference type="Proteomes" id="UP000300879"/>
    </source>
</evidence>
<protein>
    <submittedName>
        <fullName evidence="1">Uncharacterized protein</fullName>
    </submittedName>
</protein>
<name>A0A4P8XM12_9BACL</name>
<proteinExistence type="predicted"/>
<dbReference type="OrthoDB" id="2739807at2"/>
<evidence type="ECO:0000313" key="1">
    <source>
        <dbReference type="EMBL" id="QCT03806.1"/>
    </source>
</evidence>
<organism evidence="1 2">
    <name type="scientific">Paenibacillus algicola</name>
    <dbReference type="NCBI Taxonomy" id="2565926"/>
    <lineage>
        <taxon>Bacteria</taxon>
        <taxon>Bacillati</taxon>
        <taxon>Bacillota</taxon>
        <taxon>Bacilli</taxon>
        <taxon>Bacillales</taxon>
        <taxon>Paenibacillaceae</taxon>
        <taxon>Paenibacillus</taxon>
    </lineage>
</organism>
<accession>A0A4P8XM12</accession>
<dbReference type="SUPFAM" id="SSF160719">
    <property type="entry name" value="gpW/gp25-like"/>
    <property type="match status" value="1"/>
</dbReference>
<dbReference type="AlphaFoldDB" id="A0A4P8XM12"/>
<dbReference type="Gene3D" id="3.10.450.40">
    <property type="match status" value="1"/>
</dbReference>
<gene>
    <name evidence="1" type="ORF">E6C60_3095</name>
</gene>
<reference evidence="1 2" key="1">
    <citation type="submission" date="2019-05" db="EMBL/GenBank/DDBJ databases">
        <authorList>
            <person name="Chen C."/>
        </authorList>
    </citation>
    <scope>NUCLEOTIDE SEQUENCE [LARGE SCALE GENOMIC DNA]</scope>
    <source>
        <strain evidence="1 2">HB172198</strain>
    </source>
</reference>
<dbReference type="KEGG" id="palo:E6C60_3095"/>
<sequence>MIEHTVNVTQPAAMRFGLTGIESIKQNIQVIATTYAGTVPLDRALGISPGVVDQPEVIAQALFVNELMAAIEEGEPRAQITDIDYEQTPEEAAQGKYHAVIRFVEREVL</sequence>
<keyword evidence="2" id="KW-1185">Reference proteome</keyword>
<dbReference type="RefSeq" id="WP_138226625.1">
    <property type="nucleotide sequence ID" value="NZ_CP040396.1"/>
</dbReference>